<accession>A0ABS4VUB7</accession>
<dbReference type="SUPFAM" id="SSF55781">
    <property type="entry name" value="GAF domain-like"/>
    <property type="match status" value="1"/>
</dbReference>
<evidence type="ECO:0000259" key="2">
    <source>
        <dbReference type="PROSITE" id="PS51077"/>
    </source>
</evidence>
<gene>
    <name evidence="3" type="ORF">JOF36_003231</name>
</gene>
<proteinExistence type="predicted"/>
<dbReference type="RefSeq" id="WP_210027673.1">
    <property type="nucleotide sequence ID" value="NZ_JAGINU010000001.1"/>
</dbReference>
<evidence type="ECO:0000313" key="3">
    <source>
        <dbReference type="EMBL" id="MBP2367535.1"/>
    </source>
</evidence>
<dbReference type="InterPro" id="IPR005471">
    <property type="entry name" value="Tscrpt_reg_IclR_N"/>
</dbReference>
<evidence type="ECO:0000313" key="4">
    <source>
        <dbReference type="Proteomes" id="UP001519295"/>
    </source>
</evidence>
<feature type="region of interest" description="Disordered" evidence="1">
    <location>
        <begin position="131"/>
        <end position="153"/>
    </location>
</feature>
<dbReference type="Pfam" id="PF09339">
    <property type="entry name" value="HTH_IclR"/>
    <property type="match status" value="1"/>
</dbReference>
<organism evidence="3 4">
    <name type="scientific">Pseudonocardia parietis</name>
    <dbReference type="NCBI Taxonomy" id="570936"/>
    <lineage>
        <taxon>Bacteria</taxon>
        <taxon>Bacillati</taxon>
        <taxon>Actinomycetota</taxon>
        <taxon>Actinomycetes</taxon>
        <taxon>Pseudonocardiales</taxon>
        <taxon>Pseudonocardiaceae</taxon>
        <taxon>Pseudonocardia</taxon>
    </lineage>
</organism>
<dbReference type="InterPro" id="IPR050707">
    <property type="entry name" value="HTH_MetabolicPath_Reg"/>
</dbReference>
<dbReference type="PANTHER" id="PTHR30136:SF35">
    <property type="entry name" value="HTH-TYPE TRANSCRIPTIONAL REGULATOR RV1719"/>
    <property type="match status" value="1"/>
</dbReference>
<dbReference type="EMBL" id="JAGINU010000001">
    <property type="protein sequence ID" value="MBP2367535.1"/>
    <property type="molecule type" value="Genomic_DNA"/>
</dbReference>
<protein>
    <submittedName>
        <fullName evidence="3">DNA-binding IclR family transcriptional regulator</fullName>
    </submittedName>
</protein>
<dbReference type="Proteomes" id="UP001519295">
    <property type="component" value="Unassembled WGS sequence"/>
</dbReference>
<evidence type="ECO:0000256" key="1">
    <source>
        <dbReference type="SAM" id="MobiDB-lite"/>
    </source>
</evidence>
<sequence length="220" mass="22948">MAVIDPRYEADGPRAVVRSAFGLLGALRALGSARVSELERASGLPRTTVHRLLNQLQEVGAVERSSGRWRLGPTLVELGAGVPAEPRLRSVARRPLLDLANETGGLVTLSVEMAGQALVIEVLPGTRRLAKEPDAGSPLAPKTAALRAHEQARRGDMRPVIEAGTVDPRISCVAAPLRLSPVDVGVVGVMVPGNTGVRATAAAATRHAAGRIASQLSLLP</sequence>
<dbReference type="InterPro" id="IPR036388">
    <property type="entry name" value="WH-like_DNA-bd_sf"/>
</dbReference>
<keyword evidence="3" id="KW-0238">DNA-binding</keyword>
<dbReference type="InterPro" id="IPR036390">
    <property type="entry name" value="WH_DNA-bd_sf"/>
</dbReference>
<dbReference type="Gene3D" id="1.10.10.10">
    <property type="entry name" value="Winged helix-like DNA-binding domain superfamily/Winged helix DNA-binding domain"/>
    <property type="match status" value="1"/>
</dbReference>
<dbReference type="PROSITE" id="PS51077">
    <property type="entry name" value="HTH_ICLR"/>
    <property type="match status" value="1"/>
</dbReference>
<dbReference type="SMART" id="SM00346">
    <property type="entry name" value="HTH_ICLR"/>
    <property type="match status" value="1"/>
</dbReference>
<reference evidence="3 4" key="1">
    <citation type="submission" date="2021-03" db="EMBL/GenBank/DDBJ databases">
        <title>Sequencing the genomes of 1000 actinobacteria strains.</title>
        <authorList>
            <person name="Klenk H.-P."/>
        </authorList>
    </citation>
    <scope>NUCLEOTIDE SEQUENCE [LARGE SCALE GENOMIC DNA]</scope>
    <source>
        <strain evidence="3 4">DSM 45256</strain>
    </source>
</reference>
<dbReference type="SUPFAM" id="SSF46785">
    <property type="entry name" value="Winged helix' DNA-binding domain"/>
    <property type="match status" value="1"/>
</dbReference>
<keyword evidence="4" id="KW-1185">Reference proteome</keyword>
<comment type="caution">
    <text evidence="3">The sequence shown here is derived from an EMBL/GenBank/DDBJ whole genome shotgun (WGS) entry which is preliminary data.</text>
</comment>
<dbReference type="PANTHER" id="PTHR30136">
    <property type="entry name" value="HELIX-TURN-HELIX TRANSCRIPTIONAL REGULATOR, ICLR FAMILY"/>
    <property type="match status" value="1"/>
</dbReference>
<feature type="domain" description="HTH iclR-type" evidence="2">
    <location>
        <begin position="14"/>
        <end position="73"/>
    </location>
</feature>
<name>A0ABS4VUB7_9PSEU</name>
<dbReference type="GO" id="GO:0003677">
    <property type="term" value="F:DNA binding"/>
    <property type="evidence" value="ECO:0007669"/>
    <property type="project" value="UniProtKB-KW"/>
</dbReference>